<evidence type="ECO:0000313" key="2">
    <source>
        <dbReference type="EMBL" id="KZB00904.1"/>
    </source>
</evidence>
<dbReference type="Gene3D" id="3.20.20.190">
    <property type="entry name" value="Phosphatidylinositol (PI) phosphodiesterase"/>
    <property type="match status" value="1"/>
</dbReference>
<dbReference type="InterPro" id="IPR030395">
    <property type="entry name" value="GP_PDE_dom"/>
</dbReference>
<dbReference type="InterPro" id="IPR017946">
    <property type="entry name" value="PLC-like_Pdiesterase_TIM-brl"/>
</dbReference>
<protein>
    <submittedName>
        <fullName evidence="2">Glycerophosphodiester phosphodiesterase</fullName>
    </submittedName>
</protein>
<dbReference type="PANTHER" id="PTHR46211:SF14">
    <property type="entry name" value="GLYCEROPHOSPHODIESTER PHOSPHODIESTERASE"/>
    <property type="match status" value="1"/>
</dbReference>
<dbReference type="PANTHER" id="PTHR46211">
    <property type="entry name" value="GLYCEROPHOSPHORYL DIESTER PHOSPHODIESTERASE"/>
    <property type="match status" value="1"/>
</dbReference>
<dbReference type="PROSITE" id="PS51704">
    <property type="entry name" value="GP_PDE"/>
    <property type="match status" value="1"/>
</dbReference>
<feature type="domain" description="GP-PDE" evidence="1">
    <location>
        <begin position="22"/>
        <end position="249"/>
    </location>
</feature>
<dbReference type="AlphaFoldDB" id="A0A154IK12"/>
<dbReference type="GO" id="GO:0006629">
    <property type="term" value="P:lipid metabolic process"/>
    <property type="evidence" value="ECO:0007669"/>
    <property type="project" value="InterPro"/>
</dbReference>
<evidence type="ECO:0000259" key="1">
    <source>
        <dbReference type="PROSITE" id="PS51704"/>
    </source>
</evidence>
<organism evidence="2">
    <name type="scientific">Rhizobium leguminosarum</name>
    <dbReference type="NCBI Taxonomy" id="384"/>
    <lineage>
        <taxon>Bacteria</taxon>
        <taxon>Pseudomonadati</taxon>
        <taxon>Pseudomonadota</taxon>
        <taxon>Alphaproteobacteria</taxon>
        <taxon>Hyphomicrobiales</taxon>
        <taxon>Rhizobiaceae</taxon>
        <taxon>Rhizobium/Agrobacterium group</taxon>
        <taxon>Rhizobium</taxon>
    </lineage>
</organism>
<name>A0A154IK12_RHILE</name>
<dbReference type="SUPFAM" id="SSF51695">
    <property type="entry name" value="PLC-like phosphodiesterases"/>
    <property type="match status" value="1"/>
</dbReference>
<dbReference type="CDD" id="cd08556">
    <property type="entry name" value="GDPD"/>
    <property type="match status" value="1"/>
</dbReference>
<accession>A0A154IK12</accession>
<dbReference type="GO" id="GO:0008081">
    <property type="term" value="F:phosphoric diester hydrolase activity"/>
    <property type="evidence" value="ECO:0007669"/>
    <property type="project" value="InterPro"/>
</dbReference>
<dbReference type="RefSeq" id="WP_062941863.1">
    <property type="nucleotide sequence ID" value="NZ_CP171849.1"/>
</dbReference>
<reference evidence="2" key="1">
    <citation type="submission" date="2016-03" db="EMBL/GenBank/DDBJ databases">
        <title>Microsymbionts genomes from the relict species Vavilovia formosa.</title>
        <authorList>
            <person name="Chirak E."/>
            <person name="Kimeklis A."/>
            <person name="Kopat V."/>
            <person name="Andronov E."/>
        </authorList>
    </citation>
    <scope>NUCLEOTIDE SEQUENCE [LARGE SCALE GENOMIC DNA]</scope>
    <source>
        <strain evidence="2">Vaf12</strain>
    </source>
</reference>
<dbReference type="Pfam" id="PF03009">
    <property type="entry name" value="GDPD"/>
    <property type="match status" value="1"/>
</dbReference>
<comment type="caution">
    <text evidence="2">The sequence shown here is derived from an EMBL/GenBank/DDBJ whole genome shotgun (WGS) entry which is preliminary data.</text>
</comment>
<proteinExistence type="predicted"/>
<dbReference type="EMBL" id="LVYU01000084">
    <property type="protein sequence ID" value="KZB00904.1"/>
    <property type="molecule type" value="Genomic_DNA"/>
</dbReference>
<sequence length="259" mass="28667">MTRDFSVFFQRYGWPTAKGRLPFCIGHRGASGHERENTIAAFRRAAELGAEMWELDTQLTRDGVVVVSHDDHLERVFGIDRRISEMTAAELGGLDGVDVPSFSEVAALGRETGTGLYVELKAAGTGLRCWQHLAEMNQRFACLGSFDTAQVRELSDAACDFPLSVLIRVGHDPHTLGDEAGADILHLCWERAGERPQDLVTDALMRRAFDAGREIVLWHEERPAVLDDLMKLPVLGICTDLPDLMRPSVVKEKAVGRQG</sequence>
<gene>
    <name evidence="2" type="ORF">A4A59_16530</name>
</gene>